<dbReference type="Proteomes" id="UP000008177">
    <property type="component" value="Unplaced contigs"/>
</dbReference>
<sequence>MPTYTATNNPSLEGWWSCCACSREIDSNTWGWYCPDCSHPCCTYCSVPPQQAWY</sequence>
<gene>
    <name evidence="1" type="ORF">BofuT4_uP084270.1</name>
</gene>
<evidence type="ECO:0000313" key="1">
    <source>
        <dbReference type="EMBL" id="CCD51903.1"/>
    </source>
</evidence>
<name>G2YJI6_BOTF4</name>
<protein>
    <submittedName>
        <fullName evidence="1">Uncharacterized protein</fullName>
    </submittedName>
</protein>
<evidence type="ECO:0000313" key="2">
    <source>
        <dbReference type="Proteomes" id="UP000008177"/>
    </source>
</evidence>
<dbReference type="AlphaFoldDB" id="G2YJI6"/>
<accession>G2YJI6</accession>
<dbReference type="InParanoid" id="G2YJI6"/>
<reference evidence="2" key="1">
    <citation type="journal article" date="2011" name="PLoS Genet.">
        <title>Genomic analysis of the necrotrophic fungal pathogens Sclerotinia sclerotiorum and Botrytis cinerea.</title>
        <authorList>
            <person name="Amselem J."/>
            <person name="Cuomo C.A."/>
            <person name="van Kan J.A."/>
            <person name="Viaud M."/>
            <person name="Benito E.P."/>
            <person name="Couloux A."/>
            <person name="Coutinho P.M."/>
            <person name="de Vries R.P."/>
            <person name="Dyer P.S."/>
            <person name="Fillinger S."/>
            <person name="Fournier E."/>
            <person name="Gout L."/>
            <person name="Hahn M."/>
            <person name="Kohn L."/>
            <person name="Lapalu N."/>
            <person name="Plummer K.M."/>
            <person name="Pradier J.M."/>
            <person name="Quevillon E."/>
            <person name="Sharon A."/>
            <person name="Simon A."/>
            <person name="ten Have A."/>
            <person name="Tudzynski B."/>
            <person name="Tudzynski P."/>
            <person name="Wincker P."/>
            <person name="Andrew M."/>
            <person name="Anthouard V."/>
            <person name="Beever R.E."/>
            <person name="Beffa R."/>
            <person name="Benoit I."/>
            <person name="Bouzid O."/>
            <person name="Brault B."/>
            <person name="Chen Z."/>
            <person name="Choquer M."/>
            <person name="Collemare J."/>
            <person name="Cotton P."/>
            <person name="Danchin E.G."/>
            <person name="Da Silva C."/>
            <person name="Gautier A."/>
            <person name="Giraud C."/>
            <person name="Giraud T."/>
            <person name="Gonzalez C."/>
            <person name="Grossetete S."/>
            <person name="Guldener U."/>
            <person name="Henrissat B."/>
            <person name="Howlett B.J."/>
            <person name="Kodira C."/>
            <person name="Kretschmer M."/>
            <person name="Lappartient A."/>
            <person name="Leroch M."/>
            <person name="Levis C."/>
            <person name="Mauceli E."/>
            <person name="Neuveglise C."/>
            <person name="Oeser B."/>
            <person name="Pearson M."/>
            <person name="Poulain J."/>
            <person name="Poussereau N."/>
            <person name="Quesneville H."/>
            <person name="Rascle C."/>
            <person name="Schumacher J."/>
            <person name="Segurens B."/>
            <person name="Sexton A."/>
            <person name="Silva E."/>
            <person name="Sirven C."/>
            <person name="Soanes D.M."/>
            <person name="Talbot N.J."/>
            <person name="Templeton M."/>
            <person name="Yandava C."/>
            <person name="Yarden O."/>
            <person name="Zeng Q."/>
            <person name="Rollins J.A."/>
            <person name="Lebrun M.H."/>
            <person name="Dickman M."/>
        </authorList>
    </citation>
    <scope>NUCLEOTIDE SEQUENCE [LARGE SCALE GENOMIC DNA]</scope>
    <source>
        <strain evidence="2">T4</strain>
    </source>
</reference>
<dbReference type="OrthoDB" id="3553831at2759"/>
<dbReference type="EMBL" id="FQ790338">
    <property type="protein sequence ID" value="CCD51903.1"/>
    <property type="molecule type" value="Genomic_DNA"/>
</dbReference>
<proteinExistence type="predicted"/>
<dbReference type="HOGENOM" id="CLU_3050094_0_0_1"/>
<organism evidence="1 2">
    <name type="scientific">Botryotinia fuckeliana (strain T4)</name>
    <name type="common">Noble rot fungus</name>
    <name type="synonym">Botrytis cinerea</name>
    <dbReference type="NCBI Taxonomy" id="999810"/>
    <lineage>
        <taxon>Eukaryota</taxon>
        <taxon>Fungi</taxon>
        <taxon>Dikarya</taxon>
        <taxon>Ascomycota</taxon>
        <taxon>Pezizomycotina</taxon>
        <taxon>Leotiomycetes</taxon>
        <taxon>Helotiales</taxon>
        <taxon>Sclerotiniaceae</taxon>
        <taxon>Botrytis</taxon>
    </lineage>
</organism>